<feature type="transmembrane region" description="Helical" evidence="2">
    <location>
        <begin position="767"/>
        <end position="786"/>
    </location>
</feature>
<feature type="non-terminal residue" evidence="3">
    <location>
        <position position="1230"/>
    </location>
</feature>
<accession>G0TXT9</accession>
<feature type="transmembrane region" description="Helical" evidence="2">
    <location>
        <begin position="733"/>
        <end position="755"/>
    </location>
</feature>
<dbReference type="AlphaFoldDB" id="G0TXT9"/>
<evidence type="ECO:0000256" key="2">
    <source>
        <dbReference type="SAM" id="Phobius"/>
    </source>
</evidence>
<proteinExistence type="predicted"/>
<name>G0TXT9_TRYVY</name>
<feature type="region of interest" description="Disordered" evidence="1">
    <location>
        <begin position="952"/>
        <end position="979"/>
    </location>
</feature>
<feature type="transmembrane region" description="Helical" evidence="2">
    <location>
        <begin position="689"/>
        <end position="713"/>
    </location>
</feature>
<evidence type="ECO:0000313" key="3">
    <source>
        <dbReference type="EMBL" id="CCC48781.1"/>
    </source>
</evidence>
<keyword evidence="2" id="KW-1133">Transmembrane helix</keyword>
<dbReference type="EMBL" id="HE573023">
    <property type="protein sequence ID" value="CCC48781.1"/>
    <property type="molecule type" value="Genomic_DNA"/>
</dbReference>
<reference evidence="3" key="1">
    <citation type="journal article" date="2012" name="Proc. Natl. Acad. Sci. U.S.A.">
        <title>Antigenic diversity is generated by distinct evolutionary mechanisms in African trypanosome species.</title>
        <authorList>
            <person name="Jackson A.P."/>
            <person name="Berry A."/>
            <person name="Aslett M."/>
            <person name="Allison H.C."/>
            <person name="Burton P."/>
            <person name="Vavrova-Anderson J."/>
            <person name="Brown R."/>
            <person name="Browne H."/>
            <person name="Corton N."/>
            <person name="Hauser H."/>
            <person name="Gamble J."/>
            <person name="Gilderthorp R."/>
            <person name="Marcello L."/>
            <person name="McQuillan J."/>
            <person name="Otto T.D."/>
            <person name="Quail M.A."/>
            <person name="Sanders M.J."/>
            <person name="van Tonder A."/>
            <person name="Ginger M.L."/>
            <person name="Field M.C."/>
            <person name="Barry J.D."/>
            <person name="Hertz-Fowler C."/>
            <person name="Berriman M."/>
        </authorList>
    </citation>
    <scope>NUCLEOTIDE SEQUENCE</scope>
    <source>
        <strain evidence="3">Y486</strain>
    </source>
</reference>
<keyword evidence="2" id="KW-0812">Transmembrane</keyword>
<protein>
    <submittedName>
        <fullName evidence="3">Uncharacterized protein</fullName>
    </submittedName>
</protein>
<evidence type="ECO:0000256" key="1">
    <source>
        <dbReference type="SAM" id="MobiDB-lite"/>
    </source>
</evidence>
<organism evidence="3">
    <name type="scientific">Trypanosoma vivax (strain Y486)</name>
    <dbReference type="NCBI Taxonomy" id="1055687"/>
    <lineage>
        <taxon>Eukaryota</taxon>
        <taxon>Discoba</taxon>
        <taxon>Euglenozoa</taxon>
        <taxon>Kinetoplastea</taxon>
        <taxon>Metakinetoplastina</taxon>
        <taxon>Trypanosomatida</taxon>
        <taxon>Trypanosomatidae</taxon>
        <taxon>Trypanosoma</taxon>
        <taxon>Duttonella</taxon>
    </lineage>
</organism>
<keyword evidence="2" id="KW-0472">Membrane</keyword>
<sequence length="1230" mass="138997">MQEAMHHPPAWECFVVGHFDESCALGSRNNDLMCWVASMAMRGETGRALRTMEAFVVAACILSYERRTKGDKEEAFLLFRLSEIMLNYISGEKLEAKVVGKSLLAMDQQCRSTVLDACQIVNWDAIHRWFIIALILHDEDYTVPNILWLRYFFALFPNGDPPWNSEQKMRAVRRESVTKLSFQPMDGHEMLEMLISHCEENERLLISAITAWKLRRFRSAISSATEILNMEDGENKITDEYMRVFLIFIRCMCLVEIGERTLAARDAVSLMKHDKSFIAVVGAGIASFLLPLPQGIDLVRQFDGSPNQRRHAFALCEYVHALTLIQLGSMESGMEVIMKALKYAPLHDVKEWLTDLLVVACIALEDSTTLADLSLTPHQQLYIALCPAFFGGFRKHNLRLRLNTPAGRLISPKCVPRYSSVRQMLPYHMSRSHQHFSKEKYLEAWEEVSVAVGCVEEIVGSLEFALSDCSPLFVYTFGCRIGERVLGTLMELMTSTGDLSKRFDENLLSLRGPKGNALGETVVRQCLKWANRLREFHPNVRLGRLVVSKCHCFCHEDDFVSRAINIAQRYPLCVLAQNCLTIALYSNHHVREAADCAEKMMQTFPHSAEVKALYKYMLRKDGVYYFNYRGLIPVHFAPGSQQMWTFRGVFALMLIVVNLFLFLATLALNMPSTAHGPESMKEIAICLQLPSVAPLFYFIVIFVYAVMTCLSRQNLTRTVLQDLFFCDGRFNRFMFALRGMAFLNAFNALQITLAGNNFLLQSHWYTLALYLFLLLVFVPFTSRTWFLPSFDEPMEGIWTWLTLFAIDMAAAIIMLVPHIILFMLEPFMFILYFFFRPPQPPTDDTLSGNVGKRLFLHKVTAKTAPSRYSMGSGSNFIHVRMMRLLYHQTHSNLSTMRLIQSQMDQDNYRVFPMIEVYEDVPLSPLDMDKNNIPFPEQVRNVRRKSAISFFGGGGGKSNAGGADRYEDGDDDDDFIPPGRSASVMSRRMLDLGDSVTETDSQWLTAEDAMNIFMRTTVSLNREFRRQKKLKETNVVDLVIARSSPVNMFKKRESISLKRRGSTKSVSHFSLETTPSRGERGSIFFRRGSRRGSTFTRDDKSELGDSETSGGKEEATFCFCDGSPFNVQDAANSSHIHETPGDIFSPTQSVLTSSSISDCKAATSKPSDIEITGTGIVANPLLCPLSNGPLFSPSGSNVARDAEVGTLFVQGRSSADVNCVLSDEQPLHDAL</sequence>
<feature type="transmembrane region" description="Helical" evidence="2">
    <location>
        <begin position="798"/>
        <end position="824"/>
    </location>
</feature>
<feature type="transmembrane region" description="Helical" evidence="2">
    <location>
        <begin position="644"/>
        <end position="668"/>
    </location>
</feature>
<gene>
    <name evidence="3" type="ORF">TVY486_0701186</name>
</gene>
<feature type="region of interest" description="Disordered" evidence="1">
    <location>
        <begin position="1090"/>
        <end position="1111"/>
    </location>
</feature>